<name>A0AAV7UL06_PLEWA</name>
<dbReference type="EMBL" id="JANPWB010000005">
    <property type="protein sequence ID" value="KAJ1189679.1"/>
    <property type="molecule type" value="Genomic_DNA"/>
</dbReference>
<proteinExistence type="predicted"/>
<gene>
    <name evidence="2" type="ORF">NDU88_006422</name>
</gene>
<sequence length="82" mass="8572">MARRVPEAGRRWLRTAHGVLTAPLLDYERWRSGAMVPLNPLSGTAGEHLLGQAGGEDRATGPAGGCTGKVGPEVELVVVRAA</sequence>
<evidence type="ECO:0000313" key="3">
    <source>
        <dbReference type="Proteomes" id="UP001066276"/>
    </source>
</evidence>
<dbReference type="Proteomes" id="UP001066276">
    <property type="component" value="Chromosome 3_1"/>
</dbReference>
<evidence type="ECO:0000313" key="2">
    <source>
        <dbReference type="EMBL" id="KAJ1189679.1"/>
    </source>
</evidence>
<keyword evidence="3" id="KW-1185">Reference proteome</keyword>
<feature type="region of interest" description="Disordered" evidence="1">
    <location>
        <begin position="47"/>
        <end position="67"/>
    </location>
</feature>
<protein>
    <submittedName>
        <fullName evidence="2">Uncharacterized protein</fullName>
    </submittedName>
</protein>
<comment type="caution">
    <text evidence="2">The sequence shown here is derived from an EMBL/GenBank/DDBJ whole genome shotgun (WGS) entry which is preliminary data.</text>
</comment>
<accession>A0AAV7UL06</accession>
<reference evidence="2" key="1">
    <citation type="journal article" date="2022" name="bioRxiv">
        <title>Sequencing and chromosome-scale assembly of the giantPleurodeles waltlgenome.</title>
        <authorList>
            <person name="Brown T."/>
            <person name="Elewa A."/>
            <person name="Iarovenko S."/>
            <person name="Subramanian E."/>
            <person name="Araus A.J."/>
            <person name="Petzold A."/>
            <person name="Susuki M."/>
            <person name="Suzuki K.-i.T."/>
            <person name="Hayashi T."/>
            <person name="Toyoda A."/>
            <person name="Oliveira C."/>
            <person name="Osipova E."/>
            <person name="Leigh N.D."/>
            <person name="Simon A."/>
            <person name="Yun M.H."/>
        </authorList>
    </citation>
    <scope>NUCLEOTIDE SEQUENCE</scope>
    <source>
        <strain evidence="2">20211129_DDA</strain>
        <tissue evidence="2">Liver</tissue>
    </source>
</reference>
<dbReference type="AlphaFoldDB" id="A0AAV7UL06"/>
<evidence type="ECO:0000256" key="1">
    <source>
        <dbReference type="SAM" id="MobiDB-lite"/>
    </source>
</evidence>
<organism evidence="2 3">
    <name type="scientific">Pleurodeles waltl</name>
    <name type="common">Iberian ribbed newt</name>
    <dbReference type="NCBI Taxonomy" id="8319"/>
    <lineage>
        <taxon>Eukaryota</taxon>
        <taxon>Metazoa</taxon>
        <taxon>Chordata</taxon>
        <taxon>Craniata</taxon>
        <taxon>Vertebrata</taxon>
        <taxon>Euteleostomi</taxon>
        <taxon>Amphibia</taxon>
        <taxon>Batrachia</taxon>
        <taxon>Caudata</taxon>
        <taxon>Salamandroidea</taxon>
        <taxon>Salamandridae</taxon>
        <taxon>Pleurodelinae</taxon>
        <taxon>Pleurodeles</taxon>
    </lineage>
</organism>